<evidence type="ECO:0000313" key="7">
    <source>
        <dbReference type="RefSeq" id="XP_010463110.1"/>
    </source>
</evidence>
<name>A0ABM0VYK0_CAMSA</name>
<dbReference type="InterPro" id="IPR007527">
    <property type="entry name" value="Znf_SWIM"/>
</dbReference>
<reference evidence="6" key="1">
    <citation type="journal article" date="2014" name="Nat. Commun.">
        <title>The emerging biofuel crop Camelina sativa retains a highly undifferentiated hexaploid genome structure.</title>
        <authorList>
            <person name="Kagale S."/>
            <person name="Koh C."/>
            <person name="Nixon J."/>
            <person name="Bollina V."/>
            <person name="Clarke W.E."/>
            <person name="Tuteja R."/>
            <person name="Spillane C."/>
            <person name="Robinson S.J."/>
            <person name="Links M.G."/>
            <person name="Clarke C."/>
            <person name="Higgins E.E."/>
            <person name="Huebert T."/>
            <person name="Sharpe A.G."/>
            <person name="Parkin I.A."/>
        </authorList>
    </citation>
    <scope>NUCLEOTIDE SEQUENCE [LARGE SCALE GENOMIC DNA]</scope>
    <source>
        <strain evidence="6">cv. DH55</strain>
    </source>
</reference>
<feature type="domain" description="SWIM-type" evidence="5">
    <location>
        <begin position="503"/>
        <end position="535"/>
    </location>
</feature>
<dbReference type="InterPro" id="IPR006564">
    <property type="entry name" value="Znf_PMZ"/>
</dbReference>
<dbReference type="GeneID" id="104743761"/>
<sequence>MFDVEFSYLPTEVKVDCPPVVVTNDRGMKNFLAYLKKINMIRLCVTFKRVVDEGDRSKVQFDLNKFPVDSSDGCNVEVDVGKSVGVISRNSPKPTNDVLEKHTDANLVDAAGFKLEDSMVKKGEYFSSKEALQATMEMYAMKYNCDYRITKSDKRWWCIRCIDSVCNWRLRAECLQASTYFKINKFVGNHTCAPSKKNSFCRTPSARTIGHLIKQSYEGVKEGPKPNDIVNIIRSRYGCELTYHQAWESREYAVNEVRGIPEKSYAKIPKYLHMLQEANPGTFTNYEIDFDGRFKYLFISFGQSTRGFYKSMRKVIVVDGTFLKNKYKGVLLVATAVDGNSNLYPIAFGIADSENDYRHTSIAKSIGNIYPLAKHGICIHHLLSNVITYHKGRGVAEEADVTKWARCHFPGYRYDINTNNAAESINAALRTPREYPIIPLLDSIREMMTRWFYESRELSAKHKDPLTVEVEKKISRRIEKGKFMNGYLMSRSQIQVKGNGVDYIVDLERRTCSCGKFSIQKLPCRHAIKGAFDIGKDLYPYADDVYTTTAWRSQYEETVNPIGVPEEEWRVPQYVEDAKGQRDISVRGVAKKGITERLVIS</sequence>
<dbReference type="SMART" id="SM00575">
    <property type="entry name" value="ZnF_PMZ"/>
    <property type="match status" value="1"/>
</dbReference>
<keyword evidence="6" id="KW-1185">Reference proteome</keyword>
<evidence type="ECO:0000259" key="5">
    <source>
        <dbReference type="PROSITE" id="PS50966"/>
    </source>
</evidence>
<evidence type="ECO:0000256" key="1">
    <source>
        <dbReference type="ARBA" id="ARBA00022723"/>
    </source>
</evidence>
<evidence type="ECO:0000256" key="3">
    <source>
        <dbReference type="ARBA" id="ARBA00022833"/>
    </source>
</evidence>
<dbReference type="PROSITE" id="PS50966">
    <property type="entry name" value="ZF_SWIM"/>
    <property type="match status" value="1"/>
</dbReference>
<keyword evidence="2 4" id="KW-0863">Zinc-finger</keyword>
<accession>A0ABM0VYK0</accession>
<dbReference type="PANTHER" id="PTHR31973:SF187">
    <property type="entry name" value="MUTATOR TRANSPOSASE MUDRA PROTEIN"/>
    <property type="match status" value="1"/>
</dbReference>
<proteinExistence type="predicted"/>
<dbReference type="RefSeq" id="XP_010463110.1">
    <property type="nucleotide sequence ID" value="XM_010464808.1"/>
</dbReference>
<dbReference type="Proteomes" id="UP000694864">
    <property type="component" value="Chromosome 14"/>
</dbReference>
<keyword evidence="3" id="KW-0862">Zinc</keyword>
<dbReference type="Pfam" id="PF10551">
    <property type="entry name" value="MULE"/>
    <property type="match status" value="1"/>
</dbReference>
<reference evidence="7" key="2">
    <citation type="submission" date="2025-08" db="UniProtKB">
        <authorList>
            <consortium name="RefSeq"/>
        </authorList>
    </citation>
    <scope>IDENTIFICATION</scope>
    <source>
        <tissue evidence="7">Leaf</tissue>
    </source>
</reference>
<evidence type="ECO:0000256" key="2">
    <source>
        <dbReference type="ARBA" id="ARBA00022771"/>
    </source>
</evidence>
<dbReference type="InterPro" id="IPR018289">
    <property type="entry name" value="MULE_transposase_dom"/>
</dbReference>
<evidence type="ECO:0000313" key="6">
    <source>
        <dbReference type="Proteomes" id="UP000694864"/>
    </source>
</evidence>
<dbReference type="Pfam" id="PF03108">
    <property type="entry name" value="DBD_Tnp_Mut"/>
    <property type="match status" value="1"/>
</dbReference>
<dbReference type="InterPro" id="IPR004332">
    <property type="entry name" value="Transposase_MuDR"/>
</dbReference>
<keyword evidence="1" id="KW-0479">Metal-binding</keyword>
<dbReference type="Pfam" id="PF04434">
    <property type="entry name" value="SWIM"/>
    <property type="match status" value="1"/>
</dbReference>
<dbReference type="PANTHER" id="PTHR31973">
    <property type="entry name" value="POLYPROTEIN, PUTATIVE-RELATED"/>
    <property type="match status" value="1"/>
</dbReference>
<gene>
    <name evidence="7" type="primary">LOC104743761</name>
</gene>
<evidence type="ECO:0000256" key="4">
    <source>
        <dbReference type="PROSITE-ProRule" id="PRU00325"/>
    </source>
</evidence>
<organism evidence="6 7">
    <name type="scientific">Camelina sativa</name>
    <name type="common">False flax</name>
    <name type="synonym">Myagrum sativum</name>
    <dbReference type="NCBI Taxonomy" id="90675"/>
    <lineage>
        <taxon>Eukaryota</taxon>
        <taxon>Viridiplantae</taxon>
        <taxon>Streptophyta</taxon>
        <taxon>Embryophyta</taxon>
        <taxon>Tracheophyta</taxon>
        <taxon>Spermatophyta</taxon>
        <taxon>Magnoliopsida</taxon>
        <taxon>eudicotyledons</taxon>
        <taxon>Gunneridae</taxon>
        <taxon>Pentapetalae</taxon>
        <taxon>rosids</taxon>
        <taxon>malvids</taxon>
        <taxon>Brassicales</taxon>
        <taxon>Brassicaceae</taxon>
        <taxon>Camelineae</taxon>
        <taxon>Camelina</taxon>
    </lineage>
</organism>
<protein>
    <submittedName>
        <fullName evidence="7">Uncharacterized protein LOC104743761</fullName>
    </submittedName>
</protein>